<dbReference type="EMBL" id="CDSF01000079">
    <property type="protein sequence ID" value="CEO97308.1"/>
    <property type="molecule type" value="Genomic_DNA"/>
</dbReference>
<dbReference type="SMART" id="SM00164">
    <property type="entry name" value="TBC"/>
    <property type="match status" value="1"/>
</dbReference>
<dbReference type="Gene3D" id="1.10.8.270">
    <property type="entry name" value="putative rabgap domain of human tbc1 domain family member 14 like domains"/>
    <property type="match status" value="1"/>
</dbReference>
<dbReference type="PANTHER" id="PTHR22957:SF27">
    <property type="entry name" value="TBC1 DOMAIN FAMILY MEMBER 13"/>
    <property type="match status" value="1"/>
</dbReference>
<dbReference type="OMA" id="TEFPCEE"/>
<reference evidence="2 4" key="1">
    <citation type="submission" date="2015-02" db="EMBL/GenBank/DDBJ databases">
        <authorList>
            <person name="Chooi Y.-H."/>
        </authorList>
    </citation>
    <scope>NUCLEOTIDE SEQUENCE [LARGE SCALE GENOMIC DNA]</scope>
    <source>
        <strain evidence="2">E3</strain>
    </source>
</reference>
<protein>
    <recommendedName>
        <fullName evidence="1">Rab-GAP TBC domain-containing protein</fullName>
    </recommendedName>
</protein>
<dbReference type="EMBL" id="OVEO01000008">
    <property type="protein sequence ID" value="SPQ97615.1"/>
    <property type="molecule type" value="Genomic_DNA"/>
</dbReference>
<evidence type="ECO:0000313" key="5">
    <source>
        <dbReference type="Proteomes" id="UP000290189"/>
    </source>
</evidence>
<sequence>MVNWRDLIRRPSKKHDDASRAVEEEALAIVPCKRFEDRVAAFESCLMSPVIPLNVFRSLAFNGVPEKNGLRSICWKILLGYMPLDRSERAESLQTQRGHYYKFALELLVNPFQDRTPRAVAVEPVPEQIENPLLETSGGTSERSGVWSQFFDDKYLHGEITKDVHRTHSGIHFFSQQIDYSVFMPRASFGEKGELLDKTKRQFETHHDVISRILLLYAKLNPGVRYVQGMNEILAPIYYVFAQDPDPSFRMHAEPDAFFCFTLVMSELKDRFLASMDGTDSGIGSCIEEYKDVLRRADPELFLHLEMHHVDARYYSLRWFTLLCSQEFHLPDVLRLWDSLFADPYRFDFLQYYCCAMTICIRSRLLSMGYSEMLQTLQRYPQIDMLEVLNKAVHLRTHMTGHRVSFSENIPYTHRGP</sequence>
<reference evidence="3 5" key="2">
    <citation type="submission" date="2018-03" db="EMBL/GenBank/DDBJ databases">
        <authorList>
            <person name="Fogelqvist J."/>
        </authorList>
    </citation>
    <scope>NUCLEOTIDE SEQUENCE [LARGE SCALE GENOMIC DNA]</scope>
</reference>
<dbReference type="GO" id="GO:0006886">
    <property type="term" value="P:intracellular protein transport"/>
    <property type="evidence" value="ECO:0007669"/>
    <property type="project" value="TreeGrafter"/>
</dbReference>
<dbReference type="OrthoDB" id="10263206at2759"/>
<keyword evidence="4" id="KW-1185">Reference proteome</keyword>
<accession>A0A0G4IPP0</accession>
<evidence type="ECO:0000313" key="2">
    <source>
        <dbReference type="EMBL" id="CEO97308.1"/>
    </source>
</evidence>
<dbReference type="Gene3D" id="1.10.472.80">
    <property type="entry name" value="Ypt/Rab-GAP domain of gyp1p, domain 3"/>
    <property type="match status" value="1"/>
</dbReference>
<dbReference type="Proteomes" id="UP000039324">
    <property type="component" value="Unassembled WGS sequence"/>
</dbReference>
<evidence type="ECO:0000313" key="4">
    <source>
        <dbReference type="Proteomes" id="UP000039324"/>
    </source>
</evidence>
<feature type="domain" description="Rab-GAP TBC" evidence="1">
    <location>
        <begin position="65"/>
        <end position="344"/>
    </location>
</feature>
<name>A0A0G4IPP0_PLABS</name>
<dbReference type="PROSITE" id="PS50086">
    <property type="entry name" value="TBC_RABGAP"/>
    <property type="match status" value="1"/>
</dbReference>
<gene>
    <name evidence="2" type="ORF">PBRA_000652</name>
    <name evidence="3" type="ORF">PLBR_LOCUS4830</name>
</gene>
<dbReference type="Pfam" id="PF00566">
    <property type="entry name" value="RabGAP-TBC"/>
    <property type="match status" value="1"/>
</dbReference>
<dbReference type="GO" id="GO:0005096">
    <property type="term" value="F:GTPase activator activity"/>
    <property type="evidence" value="ECO:0007669"/>
    <property type="project" value="TreeGrafter"/>
</dbReference>
<evidence type="ECO:0000313" key="3">
    <source>
        <dbReference type="EMBL" id="SPQ97615.1"/>
    </source>
</evidence>
<organism evidence="2 4">
    <name type="scientific">Plasmodiophora brassicae</name>
    <name type="common">Clubroot disease agent</name>
    <dbReference type="NCBI Taxonomy" id="37360"/>
    <lineage>
        <taxon>Eukaryota</taxon>
        <taxon>Sar</taxon>
        <taxon>Rhizaria</taxon>
        <taxon>Endomyxa</taxon>
        <taxon>Phytomyxea</taxon>
        <taxon>Plasmodiophorida</taxon>
        <taxon>Plasmodiophoridae</taxon>
        <taxon>Plasmodiophora</taxon>
    </lineage>
</organism>
<dbReference type="InterPro" id="IPR000195">
    <property type="entry name" value="Rab-GAP-TBC_dom"/>
</dbReference>
<dbReference type="PANTHER" id="PTHR22957">
    <property type="entry name" value="TBC1 DOMAIN FAMILY MEMBER GTPASE-ACTIVATING PROTEIN"/>
    <property type="match status" value="1"/>
</dbReference>
<evidence type="ECO:0000259" key="1">
    <source>
        <dbReference type="PROSITE" id="PS50086"/>
    </source>
</evidence>
<dbReference type="Proteomes" id="UP000290189">
    <property type="component" value="Unassembled WGS sequence"/>
</dbReference>
<proteinExistence type="predicted"/>
<dbReference type="AlphaFoldDB" id="A0A0G4IPP0"/>
<dbReference type="FunFam" id="1.10.472.80:FF:000048">
    <property type="entry name" value="TBC domain containing protein"/>
    <property type="match status" value="1"/>
</dbReference>
<dbReference type="InterPro" id="IPR035969">
    <property type="entry name" value="Rab-GAP_TBC_sf"/>
</dbReference>
<geneLocation type="mitochondrion" evidence="3"/>
<keyword evidence="3" id="KW-0496">Mitochondrion</keyword>
<dbReference type="SUPFAM" id="SSF47923">
    <property type="entry name" value="Ypt/Rab-GAP domain of gyp1p"/>
    <property type="match status" value="2"/>
</dbReference>